<dbReference type="InterPro" id="IPR024983">
    <property type="entry name" value="CHAT_dom"/>
</dbReference>
<dbReference type="KEGG" id="slom:PXH66_16150"/>
<dbReference type="PANTHER" id="PTHR10098">
    <property type="entry name" value="RAPSYN-RELATED"/>
    <property type="match status" value="1"/>
</dbReference>
<dbReference type="AlphaFoldDB" id="A0AAE9ZTA6"/>
<sequence>MSPRLPLALIVVSLLTAEPRPLAAQTAAGRTFASHSAAFSEGYRMETENQFKRAATYYAAALELSQNDRDRYFASLRLAAVDSQLGRHTEALAALELARKTAPPDRDLPGELGIALAVQRRSGELIAASATLRELRALGPRPHTAARAWQLQLHQADAHLHRAWGDLSGALGFYQQAEPLLEEIVTDYAQIAAFHRERAACHLGLHDLDAAHALARDALSSDLRRVRSSRRRPASDWVKKGDVPTAQSLLLYAETERKREHLDDARELFDAARELAQRLEAPRELAQACFGLSRLALARDDLLSARLNIMGAMLRTQEGAIPDLHIETLAIAGEISMKERDYAQAVAFLTLGIQEVETMRLTATPEDRQQLLALQADHYRWLLETYLRNNQPWEALAASEALKARNLRDALAGRPVALESVADRVSRLRELQQRLPPDIAAVSYANADWTETDPVAFVLTANDLKVVRLSLQMLPELLEFLPKDDVLAAQRKDVDATRYHLGDDITLAGLVAFFRETIYCDRQKMSALFPASVVTGKLLHHVLMAPVLPELGERTRLLVSPSGLLAYVPFDALRELQSGALLVETHSVSLTPSLLTTLELAERAPATYLRPFLGFGGAVYNPESYQQVMASAPQIKTELQAVTAVRSAQAAGARSPYAGWARGPASNLAGTKAEVELLSELLPGSRIVTGRDVAEPHIRAMAARGELAEARVLHFAVHGSAVPTMPDLSCILLSWEGEITADMPPERDGRLQITEFESLKLRAELVTFSACETGLGAIIAGEGVVGLTGSLLKAGADNVLASLWPVSDYSTVYFMRRYYELHLKEGVPSDLAIAQVKRDMIAGKLKGFQHPQFWAPFNLYGGRELVGPH</sequence>
<proteinExistence type="predicted"/>
<dbReference type="InterPro" id="IPR011990">
    <property type="entry name" value="TPR-like_helical_dom_sf"/>
</dbReference>
<dbReference type="Proteomes" id="UP001218638">
    <property type="component" value="Chromosome"/>
</dbReference>
<gene>
    <name evidence="2" type="ORF">PXH66_16150</name>
</gene>
<evidence type="ECO:0000259" key="1">
    <source>
        <dbReference type="Pfam" id="PF12770"/>
    </source>
</evidence>
<evidence type="ECO:0000313" key="3">
    <source>
        <dbReference type="Proteomes" id="UP001218638"/>
    </source>
</evidence>
<feature type="domain" description="CHAT" evidence="1">
    <location>
        <begin position="535"/>
        <end position="861"/>
    </location>
</feature>
<name>A0AAE9ZTA6_9BACT</name>
<dbReference type="Pfam" id="PF12770">
    <property type="entry name" value="CHAT"/>
    <property type="match status" value="1"/>
</dbReference>
<dbReference type="Gene3D" id="1.25.40.10">
    <property type="entry name" value="Tetratricopeptide repeat domain"/>
    <property type="match status" value="2"/>
</dbReference>
<protein>
    <submittedName>
        <fullName evidence="2">CHAT domain-containing protein</fullName>
    </submittedName>
</protein>
<dbReference type="RefSeq" id="WP_330930575.1">
    <property type="nucleotide sequence ID" value="NZ_CP119075.1"/>
</dbReference>
<organism evidence="2 3">
    <name type="scientific">Synoicihabitans lomoniglobus</name>
    <dbReference type="NCBI Taxonomy" id="2909285"/>
    <lineage>
        <taxon>Bacteria</taxon>
        <taxon>Pseudomonadati</taxon>
        <taxon>Verrucomicrobiota</taxon>
        <taxon>Opitutia</taxon>
        <taxon>Opitutales</taxon>
        <taxon>Opitutaceae</taxon>
        <taxon>Synoicihabitans</taxon>
    </lineage>
</organism>
<evidence type="ECO:0000313" key="2">
    <source>
        <dbReference type="EMBL" id="WED63871.1"/>
    </source>
</evidence>
<reference evidence="2" key="1">
    <citation type="submission" date="2023-03" db="EMBL/GenBank/DDBJ databases">
        <title>Lomoglobus Profundus gen. nov., sp. nov., a novel member of the phylum Verrucomicrobia, isolated from deep-marine sediment of South China Sea.</title>
        <authorList>
            <person name="Ahmad T."/>
            <person name="Ishaq S.E."/>
            <person name="Wang F."/>
        </authorList>
    </citation>
    <scope>NUCLEOTIDE SEQUENCE</scope>
    <source>
        <strain evidence="2">LMO-M01</strain>
    </source>
</reference>
<dbReference type="SUPFAM" id="SSF48452">
    <property type="entry name" value="TPR-like"/>
    <property type="match status" value="1"/>
</dbReference>
<keyword evidence="3" id="KW-1185">Reference proteome</keyword>
<dbReference type="EMBL" id="CP119075">
    <property type="protein sequence ID" value="WED63871.1"/>
    <property type="molecule type" value="Genomic_DNA"/>
</dbReference>
<dbReference type="PANTHER" id="PTHR10098:SF108">
    <property type="entry name" value="TETRATRICOPEPTIDE REPEAT PROTEIN 28"/>
    <property type="match status" value="1"/>
</dbReference>
<accession>A0AAE9ZTA6</accession>